<name>A0AAT9HNI8_9ACTN</name>
<organism evidence="2">
    <name type="scientific">Streptomyces haneummycinicus</name>
    <dbReference type="NCBI Taxonomy" id="3074435"/>
    <lineage>
        <taxon>Bacteria</taxon>
        <taxon>Bacillati</taxon>
        <taxon>Actinomycetota</taxon>
        <taxon>Actinomycetes</taxon>
        <taxon>Kitasatosporales</taxon>
        <taxon>Streptomycetaceae</taxon>
        <taxon>Streptomyces</taxon>
    </lineage>
</organism>
<sequence>MSVEFNHTIVLSRDREKSARFLAEILGLEVGEPTGMFLPVTTANGVTLDFATVDIDIPMQHYAFLVSEAEFDGILGRLVAARVPIQADPRGGSAGASTVTTVGGGVLHGSGRAWARGDHRRVRGGPRVAVERVDRGGSRGCVAGVGAHKGSPPPSFPVPNPGALPRTPAPRTPEGPGYGARTDQLSTVIAHDQPYGPGRMRRSSHATSVGGSR</sequence>
<reference evidence="2" key="2">
    <citation type="submission" date="2024-07" db="EMBL/GenBank/DDBJ databases">
        <title>Streptomyces haneummycinica sp. nov., a new antibiotic-producing actinobacterium isolated from marine sediment.</title>
        <authorList>
            <person name="Uemura M."/>
            <person name="Hamada M."/>
            <person name="Hirano S."/>
            <person name="Kobayashi K."/>
            <person name="Ohshiro T."/>
            <person name="Kobayashi T."/>
            <person name="Terahara T."/>
        </authorList>
    </citation>
    <scope>NUCLEOTIDE SEQUENCE</scope>
    <source>
        <strain evidence="2">KM77-8</strain>
    </source>
</reference>
<dbReference type="CDD" id="cd08351">
    <property type="entry name" value="ChaP_like"/>
    <property type="match status" value="1"/>
</dbReference>
<feature type="compositionally biased region" description="Pro residues" evidence="1">
    <location>
        <begin position="151"/>
        <end position="173"/>
    </location>
</feature>
<gene>
    <name evidence="2" type="ORF">SHKM778_54130</name>
</gene>
<dbReference type="Gene3D" id="3.10.180.10">
    <property type="entry name" value="2,3-Dihydroxybiphenyl 1,2-Dioxygenase, domain 1"/>
    <property type="match status" value="1"/>
</dbReference>
<evidence type="ECO:0008006" key="3">
    <source>
        <dbReference type="Google" id="ProtNLM"/>
    </source>
</evidence>
<reference evidence="2" key="1">
    <citation type="submission" date="2024-06" db="EMBL/GenBank/DDBJ databases">
        <authorList>
            <consortium name="consrtm"/>
            <person name="Uemura M."/>
            <person name="Terahara T."/>
        </authorList>
    </citation>
    <scope>NUCLEOTIDE SEQUENCE</scope>
    <source>
        <strain evidence="2">KM77-8</strain>
    </source>
</reference>
<protein>
    <recommendedName>
        <fullName evidence="3">VOC domain-containing protein</fullName>
    </recommendedName>
</protein>
<proteinExistence type="predicted"/>
<feature type="region of interest" description="Disordered" evidence="1">
    <location>
        <begin position="135"/>
        <end position="213"/>
    </location>
</feature>
<dbReference type="InterPro" id="IPR029068">
    <property type="entry name" value="Glyas_Bleomycin-R_OHBP_Dase"/>
</dbReference>
<dbReference type="EMBL" id="AP035768">
    <property type="protein sequence ID" value="BFO19025.1"/>
    <property type="molecule type" value="Genomic_DNA"/>
</dbReference>
<accession>A0AAT9HNI8</accession>
<evidence type="ECO:0000313" key="2">
    <source>
        <dbReference type="EMBL" id="BFO19025.1"/>
    </source>
</evidence>
<dbReference type="AlphaFoldDB" id="A0AAT9HNI8"/>
<dbReference type="SUPFAM" id="SSF54593">
    <property type="entry name" value="Glyoxalase/Bleomycin resistance protein/Dihydroxybiphenyl dioxygenase"/>
    <property type="match status" value="1"/>
</dbReference>
<evidence type="ECO:0000256" key="1">
    <source>
        <dbReference type="SAM" id="MobiDB-lite"/>
    </source>
</evidence>